<organism evidence="7 8">
    <name type="scientific">Protopolystoma xenopodis</name>
    <dbReference type="NCBI Taxonomy" id="117903"/>
    <lineage>
        <taxon>Eukaryota</taxon>
        <taxon>Metazoa</taxon>
        <taxon>Spiralia</taxon>
        <taxon>Lophotrochozoa</taxon>
        <taxon>Platyhelminthes</taxon>
        <taxon>Monogenea</taxon>
        <taxon>Polyopisthocotylea</taxon>
        <taxon>Polystomatidea</taxon>
        <taxon>Polystomatidae</taxon>
        <taxon>Protopolystoma</taxon>
    </lineage>
</organism>
<dbReference type="OrthoDB" id="3639251at2759"/>
<comment type="caution">
    <text evidence="7">The sequence shown here is derived from an EMBL/GenBank/DDBJ whole genome shotgun (WGS) entry which is preliminary data.</text>
</comment>
<gene>
    <name evidence="7" type="ORF">PXEA_LOCUS1810</name>
</gene>
<evidence type="ECO:0000256" key="3">
    <source>
        <dbReference type="ARBA" id="ARBA00022989"/>
    </source>
</evidence>
<evidence type="ECO:0008006" key="9">
    <source>
        <dbReference type="Google" id="ProtNLM"/>
    </source>
</evidence>
<keyword evidence="8" id="KW-1185">Reference proteome</keyword>
<keyword evidence="4 5" id="KW-0472">Membrane</keyword>
<feature type="transmembrane region" description="Helical" evidence="5">
    <location>
        <begin position="93"/>
        <end position="115"/>
    </location>
</feature>
<dbReference type="GO" id="GO:0005789">
    <property type="term" value="C:endoplasmic reticulum membrane"/>
    <property type="evidence" value="ECO:0007669"/>
    <property type="project" value="TreeGrafter"/>
</dbReference>
<dbReference type="InterPro" id="IPR036259">
    <property type="entry name" value="MFS_trans_sf"/>
</dbReference>
<feature type="transmembrane region" description="Helical" evidence="5">
    <location>
        <begin position="62"/>
        <end position="81"/>
    </location>
</feature>
<dbReference type="Pfam" id="PF07690">
    <property type="entry name" value="MFS_1"/>
    <property type="match status" value="1"/>
</dbReference>
<reference evidence="7" key="1">
    <citation type="submission" date="2018-11" db="EMBL/GenBank/DDBJ databases">
        <authorList>
            <consortium name="Pathogen Informatics"/>
        </authorList>
    </citation>
    <scope>NUCLEOTIDE SEQUENCE</scope>
</reference>
<sequence length="172" mass="19421">MIFIFTFFIYICFHASRKPISVVKSALHLNCTEDAIQKHLPIPLENSTECCWKPFDQPNYDSLYGTLDLAFLLSYAISMFFSGHIAERMDLRIYLGLGCLMCALTTAAFGMGYFWEVHAYSYYLMVQILGGVFQATGWPAVVTCMGNWFGKSRSMMSIFGANIDLAVISFTC</sequence>
<evidence type="ECO:0000256" key="2">
    <source>
        <dbReference type="ARBA" id="ARBA00022692"/>
    </source>
</evidence>
<dbReference type="SUPFAM" id="SSF103473">
    <property type="entry name" value="MFS general substrate transporter"/>
    <property type="match status" value="1"/>
</dbReference>
<evidence type="ECO:0000256" key="1">
    <source>
        <dbReference type="ARBA" id="ARBA00004141"/>
    </source>
</evidence>
<evidence type="ECO:0000313" key="7">
    <source>
        <dbReference type="EMBL" id="VEL08370.1"/>
    </source>
</evidence>
<name>A0A3S5CBW5_9PLAT</name>
<proteinExistence type="predicted"/>
<dbReference type="EMBL" id="CAAALY010003781">
    <property type="protein sequence ID" value="VEL08370.1"/>
    <property type="molecule type" value="Genomic_DNA"/>
</dbReference>
<keyword evidence="3 5" id="KW-1133">Transmembrane helix</keyword>
<dbReference type="Proteomes" id="UP000784294">
    <property type="component" value="Unassembled WGS sequence"/>
</dbReference>
<feature type="signal peptide" evidence="6">
    <location>
        <begin position="1"/>
        <end position="17"/>
    </location>
</feature>
<protein>
    <recommendedName>
        <fullName evidence="9">Major facilitator superfamily (MFS) profile domain-containing protein</fullName>
    </recommendedName>
</protein>
<dbReference type="AlphaFoldDB" id="A0A3S5CBW5"/>
<dbReference type="GO" id="GO:0035435">
    <property type="term" value="P:phosphate ion transmembrane transport"/>
    <property type="evidence" value="ECO:0007669"/>
    <property type="project" value="TreeGrafter"/>
</dbReference>
<feature type="chain" id="PRO_5018792650" description="Major facilitator superfamily (MFS) profile domain-containing protein" evidence="6">
    <location>
        <begin position="18"/>
        <end position="172"/>
    </location>
</feature>
<evidence type="ECO:0000313" key="8">
    <source>
        <dbReference type="Proteomes" id="UP000784294"/>
    </source>
</evidence>
<comment type="subcellular location">
    <subcellularLocation>
        <location evidence="1">Membrane</location>
        <topology evidence="1">Multi-pass membrane protein</topology>
    </subcellularLocation>
</comment>
<dbReference type="Gene3D" id="1.20.1250.20">
    <property type="entry name" value="MFS general substrate transporter like domains"/>
    <property type="match status" value="1"/>
</dbReference>
<evidence type="ECO:0000256" key="6">
    <source>
        <dbReference type="SAM" id="SignalP"/>
    </source>
</evidence>
<dbReference type="PANTHER" id="PTHR43184:SF12">
    <property type="entry name" value="SUGAR PHOSPHATE EXCHANGER 3"/>
    <property type="match status" value="1"/>
</dbReference>
<evidence type="ECO:0000256" key="4">
    <source>
        <dbReference type="ARBA" id="ARBA00023136"/>
    </source>
</evidence>
<keyword evidence="2 5" id="KW-0812">Transmembrane</keyword>
<evidence type="ECO:0000256" key="5">
    <source>
        <dbReference type="SAM" id="Phobius"/>
    </source>
</evidence>
<accession>A0A3S5CBW5</accession>
<dbReference type="PANTHER" id="PTHR43184">
    <property type="entry name" value="MAJOR FACILITATOR SUPERFAMILY TRANSPORTER 16, ISOFORM B"/>
    <property type="match status" value="1"/>
</dbReference>
<keyword evidence="6" id="KW-0732">Signal</keyword>
<dbReference type="GO" id="GO:0061513">
    <property type="term" value="F:glucose 6-phosphate:phosphate antiporter activity"/>
    <property type="evidence" value="ECO:0007669"/>
    <property type="project" value="TreeGrafter"/>
</dbReference>
<feature type="transmembrane region" description="Helical" evidence="5">
    <location>
        <begin position="121"/>
        <end position="149"/>
    </location>
</feature>
<dbReference type="InterPro" id="IPR011701">
    <property type="entry name" value="MFS"/>
</dbReference>